<reference evidence="2 3" key="1">
    <citation type="journal article" date="2018" name="Cell">
        <title>The Chara Genome: Secondary Complexity and Implications for Plant Terrestrialization.</title>
        <authorList>
            <person name="Nishiyama T."/>
            <person name="Sakayama H."/>
            <person name="Vries J.D."/>
            <person name="Buschmann H."/>
            <person name="Saint-Marcoux D."/>
            <person name="Ullrich K.K."/>
            <person name="Haas F.B."/>
            <person name="Vanderstraeten L."/>
            <person name="Becker D."/>
            <person name="Lang D."/>
            <person name="Vosolsobe S."/>
            <person name="Rombauts S."/>
            <person name="Wilhelmsson P.K.I."/>
            <person name="Janitza P."/>
            <person name="Kern R."/>
            <person name="Heyl A."/>
            <person name="Rumpler F."/>
            <person name="Villalobos L.I.A.C."/>
            <person name="Clay J.M."/>
            <person name="Skokan R."/>
            <person name="Toyoda A."/>
            <person name="Suzuki Y."/>
            <person name="Kagoshima H."/>
            <person name="Schijlen E."/>
            <person name="Tajeshwar N."/>
            <person name="Catarino B."/>
            <person name="Hetherington A.J."/>
            <person name="Saltykova A."/>
            <person name="Bonnot C."/>
            <person name="Breuninger H."/>
            <person name="Symeonidi A."/>
            <person name="Radhakrishnan G.V."/>
            <person name="Van Nieuwerburgh F."/>
            <person name="Deforce D."/>
            <person name="Chang C."/>
            <person name="Karol K.G."/>
            <person name="Hedrich R."/>
            <person name="Ulvskov P."/>
            <person name="Glockner G."/>
            <person name="Delwiche C.F."/>
            <person name="Petrasek J."/>
            <person name="Van de Peer Y."/>
            <person name="Friml J."/>
            <person name="Beilby M."/>
            <person name="Dolan L."/>
            <person name="Kohara Y."/>
            <person name="Sugano S."/>
            <person name="Fujiyama A."/>
            <person name="Delaux P.-M."/>
            <person name="Quint M."/>
            <person name="TheiBen G."/>
            <person name="Hagemann M."/>
            <person name="Harholt J."/>
            <person name="Dunand C."/>
            <person name="Zachgo S."/>
            <person name="Langdale J."/>
            <person name="Maumus F."/>
            <person name="Straeten D.V.D."/>
            <person name="Gould S.B."/>
            <person name="Rensing S.A."/>
        </authorList>
    </citation>
    <scope>NUCLEOTIDE SEQUENCE [LARGE SCALE GENOMIC DNA]</scope>
    <source>
        <strain evidence="2 3">S276</strain>
    </source>
</reference>
<evidence type="ECO:0000313" key="2">
    <source>
        <dbReference type="EMBL" id="GBG77144.1"/>
    </source>
</evidence>
<dbReference type="InterPro" id="IPR006016">
    <property type="entry name" value="UspA"/>
</dbReference>
<dbReference type="PANTHER" id="PTHR31964:SF140">
    <property type="entry name" value="UNIVERSAL STRESS PROTEIN FAMILY PROTEIN"/>
    <property type="match status" value="1"/>
</dbReference>
<dbReference type="Gramene" id="GBG77144">
    <property type="protein sequence ID" value="GBG77144"/>
    <property type="gene ID" value="CBR_g23470"/>
</dbReference>
<proteinExistence type="predicted"/>
<dbReference type="OMA" id="WFCKALK"/>
<evidence type="ECO:0000259" key="1">
    <source>
        <dbReference type="Pfam" id="PF00582"/>
    </source>
</evidence>
<dbReference type="InterPro" id="IPR006015">
    <property type="entry name" value="Universal_stress_UspA"/>
</dbReference>
<dbReference type="STRING" id="69332.A0A388L4B3"/>
<dbReference type="OrthoDB" id="843225at2759"/>
<dbReference type="PANTHER" id="PTHR31964">
    <property type="entry name" value="ADENINE NUCLEOTIDE ALPHA HYDROLASES-LIKE SUPERFAMILY PROTEIN"/>
    <property type="match status" value="1"/>
</dbReference>
<dbReference type="AlphaFoldDB" id="A0A388L4B3"/>
<sequence length="202" mass="22255">MVWEMDEKGASNSKRKVLVAVDHSAGSQYALNWALEKLITPRDQVILLHVRDDEPKSSFDDESGIGELSAIPYLPRFILQCWRPEFPGDGAGGFAGGPLGRNLELEQAVSSDSEIESLTPQDIDKMVAQCLDKQIRAEALTVQGDPRERIVEEAIRRDVDLLVIGSRSPMKRTLIGSVSDYCMQQSPCPVVVVKPPVQLGQV</sequence>
<gene>
    <name evidence="2" type="ORF">CBR_g23470</name>
</gene>
<dbReference type="CDD" id="cd23659">
    <property type="entry name" value="USP_At3g01520-like"/>
    <property type="match status" value="1"/>
</dbReference>
<evidence type="ECO:0000313" key="3">
    <source>
        <dbReference type="Proteomes" id="UP000265515"/>
    </source>
</evidence>
<protein>
    <recommendedName>
        <fullName evidence="1">UspA domain-containing protein</fullName>
    </recommendedName>
</protein>
<keyword evidence="3" id="KW-1185">Reference proteome</keyword>
<comment type="caution">
    <text evidence="2">The sequence shown here is derived from an EMBL/GenBank/DDBJ whole genome shotgun (WGS) entry which is preliminary data.</text>
</comment>
<dbReference type="SUPFAM" id="SSF52402">
    <property type="entry name" value="Adenine nucleotide alpha hydrolases-like"/>
    <property type="match status" value="1"/>
</dbReference>
<dbReference type="Pfam" id="PF00582">
    <property type="entry name" value="Usp"/>
    <property type="match status" value="1"/>
</dbReference>
<dbReference type="EMBL" id="BFEA01000260">
    <property type="protein sequence ID" value="GBG77144.1"/>
    <property type="molecule type" value="Genomic_DNA"/>
</dbReference>
<dbReference type="Gene3D" id="3.40.50.620">
    <property type="entry name" value="HUPs"/>
    <property type="match status" value="1"/>
</dbReference>
<organism evidence="2 3">
    <name type="scientific">Chara braunii</name>
    <name type="common">Braun's stonewort</name>
    <dbReference type="NCBI Taxonomy" id="69332"/>
    <lineage>
        <taxon>Eukaryota</taxon>
        <taxon>Viridiplantae</taxon>
        <taxon>Streptophyta</taxon>
        <taxon>Charophyceae</taxon>
        <taxon>Charales</taxon>
        <taxon>Characeae</taxon>
        <taxon>Chara</taxon>
    </lineage>
</organism>
<dbReference type="PRINTS" id="PR01438">
    <property type="entry name" value="UNVRSLSTRESS"/>
</dbReference>
<feature type="domain" description="UspA" evidence="1">
    <location>
        <begin position="15"/>
        <end position="194"/>
    </location>
</feature>
<accession>A0A388L4B3</accession>
<dbReference type="Proteomes" id="UP000265515">
    <property type="component" value="Unassembled WGS sequence"/>
</dbReference>
<dbReference type="InterPro" id="IPR014729">
    <property type="entry name" value="Rossmann-like_a/b/a_fold"/>
</dbReference>
<name>A0A388L4B3_CHABU</name>